<dbReference type="Proteomes" id="UP000075635">
    <property type="component" value="Unassembled WGS sequence"/>
</dbReference>
<evidence type="ECO:0000313" key="1">
    <source>
        <dbReference type="EMBL" id="KYF84500.1"/>
    </source>
</evidence>
<comment type="caution">
    <text evidence="1">The sequence shown here is derived from an EMBL/GenBank/DDBJ whole genome shotgun (WGS) entry which is preliminary data.</text>
</comment>
<proteinExistence type="predicted"/>
<gene>
    <name evidence="1" type="ORF">BE17_53010</name>
</gene>
<organism evidence="1 2">
    <name type="scientific">Sorangium cellulosum</name>
    <name type="common">Polyangium cellulosum</name>
    <dbReference type="NCBI Taxonomy" id="56"/>
    <lineage>
        <taxon>Bacteria</taxon>
        <taxon>Pseudomonadati</taxon>
        <taxon>Myxococcota</taxon>
        <taxon>Polyangia</taxon>
        <taxon>Polyangiales</taxon>
        <taxon>Polyangiaceae</taxon>
        <taxon>Sorangium</taxon>
    </lineage>
</organism>
<dbReference type="EMBL" id="JEMB01001913">
    <property type="protein sequence ID" value="KYF84500.1"/>
    <property type="molecule type" value="Genomic_DNA"/>
</dbReference>
<reference evidence="1 2" key="1">
    <citation type="submission" date="2014-02" db="EMBL/GenBank/DDBJ databases">
        <title>The small core and large imbalanced accessory genome model reveals a collaborative survival strategy of Sorangium cellulosum strains in nature.</title>
        <authorList>
            <person name="Han K."/>
            <person name="Peng R."/>
            <person name="Blom J."/>
            <person name="Li Y.-Z."/>
        </authorList>
    </citation>
    <scope>NUCLEOTIDE SEQUENCE [LARGE SCALE GENOMIC DNA]</scope>
    <source>
        <strain evidence="1 2">So0011-07</strain>
    </source>
</reference>
<accession>A0A150RWK4</accession>
<name>A0A150RWK4_SORCE</name>
<dbReference type="AlphaFoldDB" id="A0A150RWK4"/>
<protein>
    <submittedName>
        <fullName evidence="1">Uncharacterized protein</fullName>
    </submittedName>
</protein>
<sequence length="157" mass="16554">MRIEELDRPSDEAQACDAGRIDDVAKLSVGGLSVEVDEVLDARRTRDVHEIGAVAGEGAGVDRDTVDCGERSVQRPIQGERDLHSGGVIAKSNRAGRALGKIDRGAALPRAAARSRELRSKGAAMQALEAGAYGGAQRLVEPDTDCRKAVARARNLG</sequence>
<evidence type="ECO:0000313" key="2">
    <source>
        <dbReference type="Proteomes" id="UP000075635"/>
    </source>
</evidence>